<dbReference type="EMBL" id="JAQIZT010000015">
    <property type="protein sequence ID" value="KAJ6969815.1"/>
    <property type="molecule type" value="Genomic_DNA"/>
</dbReference>
<reference evidence="1" key="1">
    <citation type="journal article" date="2023" name="Mol. Ecol. Resour.">
        <title>Chromosome-level genome assembly of a triploid poplar Populus alba 'Berolinensis'.</title>
        <authorList>
            <person name="Chen S."/>
            <person name="Yu Y."/>
            <person name="Wang X."/>
            <person name="Wang S."/>
            <person name="Zhang T."/>
            <person name="Zhou Y."/>
            <person name="He R."/>
            <person name="Meng N."/>
            <person name="Wang Y."/>
            <person name="Liu W."/>
            <person name="Liu Z."/>
            <person name="Liu J."/>
            <person name="Guo Q."/>
            <person name="Huang H."/>
            <person name="Sederoff R.R."/>
            <person name="Wang G."/>
            <person name="Qu G."/>
            <person name="Chen S."/>
        </authorList>
    </citation>
    <scope>NUCLEOTIDE SEQUENCE</scope>
    <source>
        <strain evidence="1">SC-2020</strain>
    </source>
</reference>
<gene>
    <name evidence="1" type="ORF">NC653_034386</name>
</gene>
<evidence type="ECO:0000313" key="1">
    <source>
        <dbReference type="EMBL" id="KAJ6969815.1"/>
    </source>
</evidence>
<dbReference type="Proteomes" id="UP001164929">
    <property type="component" value="Chromosome 15"/>
</dbReference>
<evidence type="ECO:0000313" key="2">
    <source>
        <dbReference type="Proteomes" id="UP001164929"/>
    </source>
</evidence>
<organism evidence="1 2">
    <name type="scientific">Populus alba x Populus x berolinensis</name>
    <dbReference type="NCBI Taxonomy" id="444605"/>
    <lineage>
        <taxon>Eukaryota</taxon>
        <taxon>Viridiplantae</taxon>
        <taxon>Streptophyta</taxon>
        <taxon>Embryophyta</taxon>
        <taxon>Tracheophyta</taxon>
        <taxon>Spermatophyta</taxon>
        <taxon>Magnoliopsida</taxon>
        <taxon>eudicotyledons</taxon>
        <taxon>Gunneridae</taxon>
        <taxon>Pentapetalae</taxon>
        <taxon>rosids</taxon>
        <taxon>fabids</taxon>
        <taxon>Malpighiales</taxon>
        <taxon>Salicaceae</taxon>
        <taxon>Saliceae</taxon>
        <taxon>Populus</taxon>
    </lineage>
</organism>
<keyword evidence="2" id="KW-1185">Reference proteome</keyword>
<name>A0AAD6PX22_9ROSI</name>
<sequence>MLVPTKISEPMNPFGFKLFSWEFLLAGNMRCCNVFADPGISG</sequence>
<comment type="caution">
    <text evidence="1">The sequence shown here is derived from an EMBL/GenBank/DDBJ whole genome shotgun (WGS) entry which is preliminary data.</text>
</comment>
<protein>
    <submittedName>
        <fullName evidence="1">Uncharacterized protein</fullName>
    </submittedName>
</protein>
<dbReference type="AlphaFoldDB" id="A0AAD6PX22"/>
<accession>A0AAD6PX22</accession>
<proteinExistence type="predicted"/>